<dbReference type="OMA" id="VPHKPHA"/>
<dbReference type="STRING" id="4537.A0A0E0JR34"/>
<evidence type="ECO:0000256" key="1">
    <source>
        <dbReference type="SAM" id="MobiDB-lite"/>
    </source>
</evidence>
<evidence type="ECO:0000313" key="2">
    <source>
        <dbReference type="EnsemblPlants" id="OPUNC01G36270.1"/>
    </source>
</evidence>
<protein>
    <submittedName>
        <fullName evidence="2">Uncharacterized protein</fullName>
    </submittedName>
</protein>
<organism evidence="2">
    <name type="scientific">Oryza punctata</name>
    <name type="common">Red rice</name>
    <dbReference type="NCBI Taxonomy" id="4537"/>
    <lineage>
        <taxon>Eukaryota</taxon>
        <taxon>Viridiplantae</taxon>
        <taxon>Streptophyta</taxon>
        <taxon>Embryophyta</taxon>
        <taxon>Tracheophyta</taxon>
        <taxon>Spermatophyta</taxon>
        <taxon>Magnoliopsida</taxon>
        <taxon>Liliopsida</taxon>
        <taxon>Poales</taxon>
        <taxon>Poaceae</taxon>
        <taxon>BOP clade</taxon>
        <taxon>Oryzoideae</taxon>
        <taxon>Oryzeae</taxon>
        <taxon>Oryzinae</taxon>
        <taxon>Oryza</taxon>
    </lineage>
</organism>
<keyword evidence="3" id="KW-1185">Reference proteome</keyword>
<dbReference type="EnsemblPlants" id="OPUNC01G36270.1">
    <property type="protein sequence ID" value="OPUNC01G36270.1"/>
    <property type="gene ID" value="OPUNC01G36270"/>
</dbReference>
<feature type="region of interest" description="Disordered" evidence="1">
    <location>
        <begin position="77"/>
        <end position="113"/>
    </location>
</feature>
<name>A0A0E0JR34_ORYPU</name>
<sequence length="360" mass="38201">MAEECTHGGAELWLPDEFLDDDFFTMEEKAAVAAKSESDDEDGLDGLERRMADLLAGDGGKGTGSKVEVMAGSPQSTLCGLAASGEDSPNGGASQVSSPPSSPLEQPPTDPWDLLSEAAGQVARMRMNSIQVPHKPHANTGHGCFVPPARNRSPPLQTQKTAGAFHFAPNNMLTQRQVQVARFHLLKQRQLLKQQREQQLAAAAAAAWGTHRAGAGAGAPLGLNSSGWPPLQKTHQQASSAAGMRAVFLSPPGDKPERTGTGVFIPRQAGAPTEPKKMPSCSTVLLPARVVQALNLNIDDLGARPCFPGGFVLDHDALVSRSNAMLTTQKRVQHHLHAATAPLPTHAAAREVNLPQEWTY</sequence>
<dbReference type="Proteomes" id="UP000026962">
    <property type="component" value="Chromosome 1"/>
</dbReference>
<dbReference type="AlphaFoldDB" id="A0A0E0JR34"/>
<dbReference type="Gramene" id="OPUNC01G36270.1">
    <property type="protein sequence ID" value="OPUNC01G36270.1"/>
    <property type="gene ID" value="OPUNC01G36270"/>
</dbReference>
<dbReference type="eggNOG" id="ENOG502QW8M">
    <property type="taxonomic scope" value="Eukaryota"/>
</dbReference>
<dbReference type="PANTHER" id="PTHR33356:SF5">
    <property type="entry name" value="TIP41-LIKE PROTEIN"/>
    <property type="match status" value="1"/>
</dbReference>
<evidence type="ECO:0000313" key="3">
    <source>
        <dbReference type="Proteomes" id="UP000026962"/>
    </source>
</evidence>
<dbReference type="HOGENOM" id="CLU_051272_1_0_1"/>
<feature type="compositionally biased region" description="Pro residues" evidence="1">
    <location>
        <begin position="100"/>
        <end position="110"/>
    </location>
</feature>
<reference evidence="2" key="1">
    <citation type="submission" date="2015-04" db="UniProtKB">
        <authorList>
            <consortium name="EnsemblPlants"/>
        </authorList>
    </citation>
    <scope>IDENTIFICATION</scope>
</reference>
<dbReference type="PANTHER" id="PTHR33356">
    <property type="entry name" value="TIP41-LIKE PROTEIN"/>
    <property type="match status" value="1"/>
</dbReference>
<reference evidence="2" key="2">
    <citation type="submission" date="2018-05" db="EMBL/GenBank/DDBJ databases">
        <title>OpunRS2 (Oryza punctata Reference Sequence Version 2).</title>
        <authorList>
            <person name="Zhang J."/>
            <person name="Kudrna D."/>
            <person name="Lee S."/>
            <person name="Talag J."/>
            <person name="Welchert J."/>
            <person name="Wing R.A."/>
        </authorList>
    </citation>
    <scope>NUCLEOTIDE SEQUENCE [LARGE SCALE GENOMIC DNA]</scope>
</reference>
<accession>A0A0E0JR34</accession>
<proteinExistence type="predicted"/>